<dbReference type="Proteomes" id="UP001437386">
    <property type="component" value="Segment"/>
</dbReference>
<dbReference type="SUPFAM" id="SSF52833">
    <property type="entry name" value="Thioredoxin-like"/>
    <property type="match status" value="1"/>
</dbReference>
<dbReference type="InterPro" id="IPR013766">
    <property type="entry name" value="Thioredoxin_domain"/>
</dbReference>
<gene>
    <name evidence="2" type="ORF">U7154_000039</name>
</gene>
<dbReference type="CDD" id="cd02947">
    <property type="entry name" value="TRX_family"/>
    <property type="match status" value="1"/>
</dbReference>
<dbReference type="Gene3D" id="3.40.30.10">
    <property type="entry name" value="Glutaredoxin"/>
    <property type="match status" value="1"/>
</dbReference>
<evidence type="ECO:0000313" key="3">
    <source>
        <dbReference type="Proteomes" id="UP001437386"/>
    </source>
</evidence>
<protein>
    <recommendedName>
        <fullName evidence="1">Thioredoxin domain-containing protein</fullName>
    </recommendedName>
</protein>
<dbReference type="InterPro" id="IPR036249">
    <property type="entry name" value="Thioredoxin-like_sf"/>
</dbReference>
<proteinExistence type="predicted"/>
<evidence type="ECO:0000259" key="1">
    <source>
        <dbReference type="Pfam" id="PF00085"/>
    </source>
</evidence>
<evidence type="ECO:0000313" key="2">
    <source>
        <dbReference type="EMBL" id="XAG95806.1"/>
    </source>
</evidence>
<feature type="domain" description="Thioredoxin" evidence="1">
    <location>
        <begin position="4"/>
        <end position="81"/>
    </location>
</feature>
<dbReference type="EMBL" id="PP579741">
    <property type="protein sequence ID" value="XAG95806.1"/>
    <property type="molecule type" value="Genomic_DNA"/>
</dbReference>
<keyword evidence="3" id="KW-1185">Reference proteome</keyword>
<sequence length="84" mass="9402">MQKQIIFFKGSNCTPCKMVEPAMERIKEKYKGIVQYVRAVDDNVWMANFGIRSVPAVVVIDGDKEPTILLGKDITTAKIEALIS</sequence>
<organism evidence="2 3">
    <name type="scientific">Enterobacter phage KKP_3711</name>
    <dbReference type="NCBI Taxonomy" id="3109398"/>
    <lineage>
        <taxon>Viruses</taxon>
        <taxon>Duplodnaviria</taxon>
        <taxon>Heunggongvirae</taxon>
        <taxon>Uroviricota</taxon>
        <taxon>Caudoviricetes</taxon>
        <taxon>Demerecviridae</taxon>
        <taxon>Markadamsvirinae</taxon>
    </lineage>
</organism>
<name>A0AAX4Q6H7_9CAUD</name>
<dbReference type="Pfam" id="PF00085">
    <property type="entry name" value="Thioredoxin"/>
    <property type="match status" value="1"/>
</dbReference>
<accession>A0AAX4Q6H7</accession>
<reference evidence="2 3" key="1">
    <citation type="submission" date="2024-04" db="EMBL/GenBank/DDBJ databases">
        <authorList>
            <person name="Wojcicki M."/>
            <person name="Srednicka P."/>
            <person name="Shymialevich D."/>
            <person name="Sokolowska B."/>
        </authorList>
    </citation>
    <scope>NUCLEOTIDE SEQUENCE [LARGE SCALE GENOMIC DNA]</scope>
</reference>